<dbReference type="EMBL" id="CAADEZ010000044">
    <property type="protein sequence ID" value="VFJ47110.1"/>
    <property type="molecule type" value="Genomic_DNA"/>
</dbReference>
<dbReference type="EMBL" id="CAADFL010000047">
    <property type="protein sequence ID" value="VFK07649.1"/>
    <property type="molecule type" value="Genomic_DNA"/>
</dbReference>
<organism evidence="1">
    <name type="scientific">Candidatus Kentrum sp. FM</name>
    <dbReference type="NCBI Taxonomy" id="2126340"/>
    <lineage>
        <taxon>Bacteria</taxon>
        <taxon>Pseudomonadati</taxon>
        <taxon>Pseudomonadota</taxon>
        <taxon>Gammaproteobacteria</taxon>
        <taxon>Candidatus Kentrum</taxon>
    </lineage>
</organism>
<sequence length="70" mass="8197">MPRAHWLWFGLAHYTAIGDRAGGNDNACYSRTHDNHLFWRQGMAIDDDDRYMLRFNRHSTSPKPPNPLAR</sequence>
<protein>
    <submittedName>
        <fullName evidence="1">Uncharacterized protein</fullName>
    </submittedName>
</protein>
<evidence type="ECO:0000313" key="1">
    <source>
        <dbReference type="EMBL" id="VFJ47110.1"/>
    </source>
</evidence>
<name>A0A450S5D4_9GAMM</name>
<evidence type="ECO:0000313" key="2">
    <source>
        <dbReference type="EMBL" id="VFJ47634.1"/>
    </source>
</evidence>
<reference evidence="1" key="1">
    <citation type="submission" date="2019-02" db="EMBL/GenBank/DDBJ databases">
        <authorList>
            <person name="Gruber-Vodicka R. H."/>
            <person name="Seah K. B. B."/>
        </authorList>
    </citation>
    <scope>NUCLEOTIDE SEQUENCE</scope>
    <source>
        <strain evidence="1">BECK_BZ163</strain>
        <strain evidence="3">BECK_BZ164</strain>
        <strain evidence="2">BECK_BZ165</strain>
    </source>
</reference>
<accession>A0A450S5D4</accession>
<dbReference type="EMBL" id="CAADFA010000048">
    <property type="protein sequence ID" value="VFJ47634.1"/>
    <property type="molecule type" value="Genomic_DNA"/>
</dbReference>
<dbReference type="AlphaFoldDB" id="A0A450S5D4"/>
<evidence type="ECO:0000313" key="3">
    <source>
        <dbReference type="EMBL" id="VFK07649.1"/>
    </source>
</evidence>
<gene>
    <name evidence="1" type="ORF">BECKFM1743A_GA0114220_100446</name>
    <name evidence="3" type="ORF">BECKFM1743B_GA0114221_100475</name>
    <name evidence="2" type="ORF">BECKFM1743C_GA0114222_100485</name>
</gene>
<proteinExistence type="predicted"/>